<proteinExistence type="predicted"/>
<evidence type="ECO:0000259" key="1">
    <source>
        <dbReference type="Pfam" id="PF08241"/>
    </source>
</evidence>
<dbReference type="GO" id="GO:0032259">
    <property type="term" value="P:methylation"/>
    <property type="evidence" value="ECO:0007669"/>
    <property type="project" value="UniProtKB-KW"/>
</dbReference>
<dbReference type="SUPFAM" id="SSF53335">
    <property type="entry name" value="S-adenosyl-L-methionine-dependent methyltransferases"/>
    <property type="match status" value="1"/>
</dbReference>
<organism evidence="2 3">
    <name type="scientific">Tahibacter amnicola</name>
    <dbReference type="NCBI Taxonomy" id="2976241"/>
    <lineage>
        <taxon>Bacteria</taxon>
        <taxon>Pseudomonadati</taxon>
        <taxon>Pseudomonadota</taxon>
        <taxon>Gammaproteobacteria</taxon>
        <taxon>Lysobacterales</taxon>
        <taxon>Rhodanobacteraceae</taxon>
        <taxon>Tahibacter</taxon>
    </lineage>
</organism>
<keyword evidence="3" id="KW-1185">Reference proteome</keyword>
<dbReference type="RefSeq" id="WP_261695114.1">
    <property type="nucleotide sequence ID" value="NZ_CP104694.1"/>
</dbReference>
<dbReference type="GO" id="GO:0008168">
    <property type="term" value="F:methyltransferase activity"/>
    <property type="evidence" value="ECO:0007669"/>
    <property type="project" value="UniProtKB-KW"/>
</dbReference>
<dbReference type="PANTHER" id="PTHR45180:SF1">
    <property type="entry name" value="OS01G0307686 PROTEIN"/>
    <property type="match status" value="1"/>
</dbReference>
<feature type="domain" description="Methyltransferase type 11" evidence="1">
    <location>
        <begin position="41"/>
        <end position="127"/>
    </location>
</feature>
<protein>
    <submittedName>
        <fullName evidence="2">Class I SAM-dependent methyltransferase</fullName>
    </submittedName>
</protein>
<accession>A0ABY6BF57</accession>
<dbReference type="Pfam" id="PF08241">
    <property type="entry name" value="Methyltransf_11"/>
    <property type="match status" value="1"/>
</dbReference>
<sequence length="247" mass="27721">MTFKDHFSTQAAIYREARPHYDPALFAWLAGLSPGAQLAWDAGCGNGQASVALAAHFRRVYASDPSAAQITAAEPAAGVEYHVERAEDCALPDHSTDLVTVAQALHWFDLARFHDQVRRVLRPGGVIAQWCYGDCTIDSAVDTVKHRLYETILGDYWPPERRLVETGYASLDFPFTRREAPDFALRAEWNLAQFLAYLRSWSATQRYIAARGEDPVSLVEPDFARTWGDAQAIRPIQWQLTVRVGRV</sequence>
<dbReference type="PANTHER" id="PTHR45180">
    <property type="entry name" value="OS01G0307686 PROTEIN"/>
    <property type="match status" value="1"/>
</dbReference>
<name>A0ABY6BF57_9GAMM</name>
<dbReference type="Gene3D" id="3.40.50.150">
    <property type="entry name" value="Vaccinia Virus protein VP39"/>
    <property type="match status" value="1"/>
</dbReference>
<dbReference type="InterPro" id="IPR029063">
    <property type="entry name" value="SAM-dependent_MTases_sf"/>
</dbReference>
<keyword evidence="2" id="KW-0808">Transferase</keyword>
<dbReference type="InterPro" id="IPR013216">
    <property type="entry name" value="Methyltransf_11"/>
</dbReference>
<gene>
    <name evidence="2" type="ORF">N4264_00420</name>
</gene>
<keyword evidence="2" id="KW-0489">Methyltransferase</keyword>
<evidence type="ECO:0000313" key="2">
    <source>
        <dbReference type="EMBL" id="UXI68152.1"/>
    </source>
</evidence>
<evidence type="ECO:0000313" key="3">
    <source>
        <dbReference type="Proteomes" id="UP001064632"/>
    </source>
</evidence>
<dbReference type="CDD" id="cd02440">
    <property type="entry name" value="AdoMet_MTases"/>
    <property type="match status" value="1"/>
</dbReference>
<dbReference type="Proteomes" id="UP001064632">
    <property type="component" value="Chromosome"/>
</dbReference>
<dbReference type="EMBL" id="CP104694">
    <property type="protein sequence ID" value="UXI68152.1"/>
    <property type="molecule type" value="Genomic_DNA"/>
</dbReference>
<reference evidence="2" key="1">
    <citation type="submission" date="2022-09" db="EMBL/GenBank/DDBJ databases">
        <title>Tahibacter sp. nov., isolated from a fresh water.</title>
        <authorList>
            <person name="Baek J.H."/>
            <person name="Lee J.K."/>
            <person name="Kim J.M."/>
            <person name="Jeon C.O."/>
        </authorList>
    </citation>
    <scope>NUCLEOTIDE SEQUENCE</scope>
    <source>
        <strain evidence="2">W38</strain>
    </source>
</reference>